<evidence type="ECO:0000256" key="1">
    <source>
        <dbReference type="RuleBase" id="RU000487"/>
    </source>
</evidence>
<keyword evidence="3" id="KW-1185">Reference proteome</keyword>
<comment type="caution">
    <text evidence="2">The sequence shown here is derived from an EMBL/GenBank/DDBJ whole genome shotgun (WGS) entry which is preliminary data.</text>
</comment>
<sequence>MAPYYREDNYLIIQPGSERTLVSFGLHEYLKPPAFSVPTKVYVDSEDSTKFTSKSDDESLAIYPIKKGKVTNPDALNYLIKVIFNGVLRQNPTILRNNIALTIIQTSSRWSSLAIEKITSYAFEILQINAFTIVPSALCSMFAFGSFQNSCVIDIGYEKSEITPILDFQIVQAATVIIDKGGLTINNNLRKLLPRLNDEQINALKESSIYEVLSNEDAAKSYFGVKGINDSLGNGGEGEDEGVLDIAAIVTSEKSTREILAEKEKEKKAKNRKDKDVKPKLNSELENNSFYDYNGNKIEVGKERFQGCTDLIDSITYSIYNSLSKIIDSKKRQECYDNLIIVGNTTKIPGFKEAILVSLNANYHIGLEQTNEIDVPAFRNESSFNTGGEGLNLSQVPQQIKSIKFPEYFSEWKKVGSEDASFLGGQILSKQVFGHGNTGDLYINREDYLEKGPLEIWHIKM</sequence>
<dbReference type="SMART" id="SM00268">
    <property type="entry name" value="ACTIN"/>
    <property type="match status" value="1"/>
</dbReference>
<dbReference type="Gene3D" id="3.90.640.60">
    <property type="match status" value="1"/>
</dbReference>
<dbReference type="Gene3D" id="3.30.420.40">
    <property type="match status" value="2"/>
</dbReference>
<gene>
    <name evidence="2" type="ORF">Cboi02_000501700</name>
</gene>
<proteinExistence type="inferred from homology"/>
<dbReference type="InterPro" id="IPR004000">
    <property type="entry name" value="Actin"/>
</dbReference>
<dbReference type="Proteomes" id="UP001165120">
    <property type="component" value="Unassembled WGS sequence"/>
</dbReference>
<dbReference type="SUPFAM" id="SSF53067">
    <property type="entry name" value="Actin-like ATPase domain"/>
    <property type="match status" value="2"/>
</dbReference>
<organism evidence="2 3">
    <name type="scientific">Candida boidinii</name>
    <name type="common">Yeast</name>
    <dbReference type="NCBI Taxonomy" id="5477"/>
    <lineage>
        <taxon>Eukaryota</taxon>
        <taxon>Fungi</taxon>
        <taxon>Dikarya</taxon>
        <taxon>Ascomycota</taxon>
        <taxon>Saccharomycotina</taxon>
        <taxon>Pichiomycetes</taxon>
        <taxon>Pichiales</taxon>
        <taxon>Pichiaceae</taxon>
        <taxon>Ogataea</taxon>
        <taxon>Ogataea/Candida clade</taxon>
    </lineage>
</organism>
<dbReference type="AlphaFoldDB" id="A0A9W6T4Y6"/>
<protein>
    <submittedName>
        <fullName evidence="2">Unnamed protein product</fullName>
    </submittedName>
</protein>
<dbReference type="PANTHER" id="PTHR11937">
    <property type="entry name" value="ACTIN"/>
    <property type="match status" value="1"/>
</dbReference>
<name>A0A9W6T4Y6_CANBO</name>
<accession>A0A9W6T4Y6</accession>
<evidence type="ECO:0000313" key="2">
    <source>
        <dbReference type="EMBL" id="GME76026.1"/>
    </source>
</evidence>
<dbReference type="InterPro" id="IPR043129">
    <property type="entry name" value="ATPase_NBD"/>
</dbReference>
<dbReference type="EMBL" id="BSXN01002240">
    <property type="protein sequence ID" value="GME76026.1"/>
    <property type="molecule type" value="Genomic_DNA"/>
</dbReference>
<dbReference type="Pfam" id="PF00022">
    <property type="entry name" value="Actin"/>
    <property type="match status" value="1"/>
</dbReference>
<evidence type="ECO:0000313" key="3">
    <source>
        <dbReference type="Proteomes" id="UP001165120"/>
    </source>
</evidence>
<comment type="similarity">
    <text evidence="1">Belongs to the actin family.</text>
</comment>
<reference evidence="2" key="1">
    <citation type="submission" date="2023-04" db="EMBL/GenBank/DDBJ databases">
        <title>Candida boidinii NBRC 10035.</title>
        <authorList>
            <person name="Ichikawa N."/>
            <person name="Sato H."/>
            <person name="Tonouchi N."/>
        </authorList>
    </citation>
    <scope>NUCLEOTIDE SEQUENCE</scope>
    <source>
        <strain evidence="2">NBRC 10035</strain>
    </source>
</reference>